<dbReference type="InParanoid" id="A0A0D2G9U0"/>
<accession>A0A0D2G9U0</accession>
<organism evidence="1 2">
    <name type="scientific">Dethiosulfatarculus sandiegensis</name>
    <dbReference type="NCBI Taxonomy" id="1429043"/>
    <lineage>
        <taxon>Bacteria</taxon>
        <taxon>Pseudomonadati</taxon>
        <taxon>Thermodesulfobacteriota</taxon>
        <taxon>Desulfarculia</taxon>
        <taxon>Desulfarculales</taxon>
        <taxon>Desulfarculaceae</taxon>
        <taxon>Dethiosulfatarculus</taxon>
    </lineage>
</organism>
<keyword evidence="2" id="KW-1185">Reference proteome</keyword>
<protein>
    <recommendedName>
        <fullName evidence="3">N-acetyltransferase domain-containing protein</fullName>
    </recommendedName>
</protein>
<proteinExistence type="predicted"/>
<dbReference type="EMBL" id="AZAC01000051">
    <property type="protein sequence ID" value="KIX11622.1"/>
    <property type="molecule type" value="Genomic_DNA"/>
</dbReference>
<reference evidence="1 2" key="1">
    <citation type="submission" date="2013-11" db="EMBL/GenBank/DDBJ databases">
        <title>Metagenomic analysis of a methanogenic consortium involved in long chain n-alkane degradation.</title>
        <authorList>
            <person name="Davidova I.A."/>
            <person name="Callaghan A.V."/>
            <person name="Wawrik B."/>
            <person name="Pruitt S."/>
            <person name="Marks C."/>
            <person name="Duncan K.E."/>
            <person name="Suflita J.M."/>
        </authorList>
    </citation>
    <scope>NUCLEOTIDE SEQUENCE [LARGE SCALE GENOMIC DNA]</scope>
    <source>
        <strain evidence="1 2">SPR</strain>
    </source>
</reference>
<evidence type="ECO:0000313" key="2">
    <source>
        <dbReference type="Proteomes" id="UP000032233"/>
    </source>
</evidence>
<sequence length="344" mass="38405">MKTNRDTCLAALKSDRHETEPGQKFEVDSFRPEDALGVARLYYAVYGDSFPVDYVYDPAELVRLNQGPDLYQVVGRTSKGDVVGLYALFRNPPGRHIMEGGSWIVHPAYRGTTLAVRLARRMHHTPPEKLELDIIFGQCVCNHVITQKLGVNFKSLVCALELEPMPPKPDELGGGQEGRVSLLDEFIIIHDRPHEVYAPQQYLDFLNEFYASRGLDRQMAEDRLPAGRTVFSVQTFGEAGLTKVTVETLGLDFSEKLADVMAEQPGIHAHQLVLPLAAPGCTMAVEAARSAGFFLGGVLPLWFDRDGLLMQKLAKEPEWSFIRLHRQAAKDLLSKIMADRNSLT</sequence>
<evidence type="ECO:0000313" key="1">
    <source>
        <dbReference type="EMBL" id="KIX11622.1"/>
    </source>
</evidence>
<dbReference type="InterPro" id="IPR016181">
    <property type="entry name" value="Acyl_CoA_acyltransferase"/>
</dbReference>
<dbReference type="AlphaFoldDB" id="A0A0D2G9U0"/>
<comment type="caution">
    <text evidence="1">The sequence shown here is derived from an EMBL/GenBank/DDBJ whole genome shotgun (WGS) entry which is preliminary data.</text>
</comment>
<dbReference type="SUPFAM" id="SSF55729">
    <property type="entry name" value="Acyl-CoA N-acyltransferases (Nat)"/>
    <property type="match status" value="1"/>
</dbReference>
<evidence type="ECO:0008006" key="3">
    <source>
        <dbReference type="Google" id="ProtNLM"/>
    </source>
</evidence>
<dbReference type="STRING" id="1429043.X474_23415"/>
<dbReference type="Gene3D" id="3.40.630.30">
    <property type="match status" value="1"/>
</dbReference>
<dbReference type="Proteomes" id="UP000032233">
    <property type="component" value="Unassembled WGS sequence"/>
</dbReference>
<dbReference type="PATRIC" id="fig|1429043.3.peg.4953"/>
<dbReference type="OrthoDB" id="5412651at2"/>
<gene>
    <name evidence="1" type="ORF">X474_23415</name>
</gene>
<name>A0A0D2G9U0_9BACT</name>